<reference evidence="2" key="1">
    <citation type="submission" date="2018-05" db="EMBL/GenBank/DDBJ databases">
        <authorList>
            <person name="Lanie J.A."/>
            <person name="Ng W.-L."/>
            <person name="Kazmierczak K.M."/>
            <person name="Andrzejewski T.M."/>
            <person name="Davidsen T.M."/>
            <person name="Wayne K.J."/>
            <person name="Tettelin H."/>
            <person name="Glass J.I."/>
            <person name="Rusch D."/>
            <person name="Podicherti R."/>
            <person name="Tsui H.-C.T."/>
            <person name="Winkler M.E."/>
        </authorList>
    </citation>
    <scope>NUCLEOTIDE SEQUENCE</scope>
</reference>
<accession>A0A382BVJ5</accession>
<protein>
    <submittedName>
        <fullName evidence="2">Uncharacterized protein</fullName>
    </submittedName>
</protein>
<name>A0A382BVJ5_9ZZZZ</name>
<sequence>MMERHIAGAVKGPAASRIIRPSGSKKSPEFCLSMM</sequence>
<proteinExistence type="predicted"/>
<evidence type="ECO:0000313" key="2">
    <source>
        <dbReference type="EMBL" id="SVB17629.1"/>
    </source>
</evidence>
<feature type="region of interest" description="Disordered" evidence="1">
    <location>
        <begin position="1"/>
        <end position="35"/>
    </location>
</feature>
<dbReference type="EMBL" id="UINC01031491">
    <property type="protein sequence ID" value="SVB17629.1"/>
    <property type="molecule type" value="Genomic_DNA"/>
</dbReference>
<evidence type="ECO:0000256" key="1">
    <source>
        <dbReference type="SAM" id="MobiDB-lite"/>
    </source>
</evidence>
<organism evidence="2">
    <name type="scientific">marine metagenome</name>
    <dbReference type="NCBI Taxonomy" id="408172"/>
    <lineage>
        <taxon>unclassified sequences</taxon>
        <taxon>metagenomes</taxon>
        <taxon>ecological metagenomes</taxon>
    </lineage>
</organism>
<gene>
    <name evidence="2" type="ORF">METZ01_LOCUS170483</name>
</gene>
<dbReference type="AlphaFoldDB" id="A0A382BVJ5"/>